<evidence type="ECO:0000313" key="3">
    <source>
        <dbReference type="Proteomes" id="UP001500506"/>
    </source>
</evidence>
<dbReference type="CDD" id="cd00090">
    <property type="entry name" value="HTH_ARSR"/>
    <property type="match status" value="1"/>
</dbReference>
<evidence type="ECO:0000259" key="1">
    <source>
        <dbReference type="SMART" id="SM00418"/>
    </source>
</evidence>
<reference evidence="2 3" key="1">
    <citation type="journal article" date="2019" name="Int. J. Syst. Evol. Microbiol.">
        <title>The Global Catalogue of Microorganisms (GCM) 10K type strain sequencing project: providing services to taxonomists for standard genome sequencing and annotation.</title>
        <authorList>
            <consortium name="The Broad Institute Genomics Platform"/>
            <consortium name="The Broad Institute Genome Sequencing Center for Infectious Disease"/>
            <person name="Wu L."/>
            <person name="Ma J."/>
        </authorList>
    </citation>
    <scope>NUCLEOTIDE SEQUENCE [LARGE SCALE GENOMIC DNA]</scope>
    <source>
        <strain evidence="2 3">JCM 14319</strain>
    </source>
</reference>
<dbReference type="Proteomes" id="UP001500506">
    <property type="component" value="Unassembled WGS sequence"/>
</dbReference>
<sequence length="222" mass="23399">MATDESGYEDDLIAVRVLGDPTRRRVYTAVARSAEPVSRDHVATLLAIPRSTAAFHLERLADAGLLAVEFRRLTGRTGPGSGRPAKVYVRPEAELSVSVPRRHYELAGEVMAEAIGRAVGGDVPVRDALHEAALRGGRRLAGASADLDDALERAGLEPRIDGDDTVLGTCPFHRLARGNPGVVCELNHAMLCGMAEAVGDDPGRVHLDAGAGGCCIRISPAP</sequence>
<proteinExistence type="predicted"/>
<dbReference type="InterPro" id="IPR036388">
    <property type="entry name" value="WH-like_DNA-bd_sf"/>
</dbReference>
<feature type="domain" description="HTH arsR-type" evidence="1">
    <location>
        <begin position="13"/>
        <end position="120"/>
    </location>
</feature>
<dbReference type="RefSeq" id="WP_232499788.1">
    <property type="nucleotide sequence ID" value="NZ_BAAANH010000010.1"/>
</dbReference>
<keyword evidence="3" id="KW-1185">Reference proteome</keyword>
<dbReference type="EMBL" id="BAAANH010000010">
    <property type="protein sequence ID" value="GAA1771723.1"/>
    <property type="molecule type" value="Genomic_DNA"/>
</dbReference>
<dbReference type="InterPro" id="IPR011991">
    <property type="entry name" value="ArsR-like_HTH"/>
</dbReference>
<dbReference type="InterPro" id="IPR001845">
    <property type="entry name" value="HTH_ArsR_DNA-bd_dom"/>
</dbReference>
<organism evidence="2 3">
    <name type="scientific">Agromyces humatus</name>
    <dbReference type="NCBI Taxonomy" id="279573"/>
    <lineage>
        <taxon>Bacteria</taxon>
        <taxon>Bacillati</taxon>
        <taxon>Actinomycetota</taxon>
        <taxon>Actinomycetes</taxon>
        <taxon>Micrococcales</taxon>
        <taxon>Microbacteriaceae</taxon>
        <taxon>Agromyces</taxon>
    </lineage>
</organism>
<dbReference type="SUPFAM" id="SSF46785">
    <property type="entry name" value="Winged helix' DNA-binding domain"/>
    <property type="match status" value="1"/>
</dbReference>
<dbReference type="Gene3D" id="1.10.10.10">
    <property type="entry name" value="Winged helix-like DNA-binding domain superfamily/Winged helix DNA-binding domain"/>
    <property type="match status" value="1"/>
</dbReference>
<gene>
    <name evidence="2" type="ORF">GCM10009747_36810</name>
</gene>
<dbReference type="Pfam" id="PF12840">
    <property type="entry name" value="HTH_20"/>
    <property type="match status" value="1"/>
</dbReference>
<dbReference type="SMART" id="SM00418">
    <property type="entry name" value="HTH_ARSR"/>
    <property type="match status" value="1"/>
</dbReference>
<protein>
    <submittedName>
        <fullName evidence="2">Helix-turn-helix domain-containing protein</fullName>
    </submittedName>
</protein>
<evidence type="ECO:0000313" key="2">
    <source>
        <dbReference type="EMBL" id="GAA1771723.1"/>
    </source>
</evidence>
<comment type="caution">
    <text evidence="2">The sequence shown here is derived from an EMBL/GenBank/DDBJ whole genome shotgun (WGS) entry which is preliminary data.</text>
</comment>
<dbReference type="InterPro" id="IPR036390">
    <property type="entry name" value="WH_DNA-bd_sf"/>
</dbReference>
<name>A0ABN2L240_9MICO</name>
<accession>A0ABN2L240</accession>